<name>A0ABR1F9A1_9ASCO</name>
<proteinExistence type="predicted"/>
<evidence type="ECO:0000256" key="1">
    <source>
        <dbReference type="SAM" id="MobiDB-lite"/>
    </source>
</evidence>
<accession>A0ABR1F9A1</accession>
<protein>
    <submittedName>
        <fullName evidence="2">Uncharacterized protein</fullName>
    </submittedName>
</protein>
<feature type="compositionally biased region" description="Acidic residues" evidence="1">
    <location>
        <begin position="106"/>
        <end position="119"/>
    </location>
</feature>
<evidence type="ECO:0000313" key="3">
    <source>
        <dbReference type="Proteomes" id="UP001498771"/>
    </source>
</evidence>
<organism evidence="2 3">
    <name type="scientific">Myxozyma melibiosi</name>
    <dbReference type="NCBI Taxonomy" id="54550"/>
    <lineage>
        <taxon>Eukaryota</taxon>
        <taxon>Fungi</taxon>
        <taxon>Dikarya</taxon>
        <taxon>Ascomycota</taxon>
        <taxon>Saccharomycotina</taxon>
        <taxon>Lipomycetes</taxon>
        <taxon>Lipomycetales</taxon>
        <taxon>Lipomycetaceae</taxon>
        <taxon>Myxozyma</taxon>
    </lineage>
</organism>
<comment type="caution">
    <text evidence="2">The sequence shown here is derived from an EMBL/GenBank/DDBJ whole genome shotgun (WGS) entry which is preliminary data.</text>
</comment>
<feature type="compositionally biased region" description="Basic residues" evidence="1">
    <location>
        <begin position="149"/>
        <end position="168"/>
    </location>
</feature>
<gene>
    <name evidence="2" type="ORF">BZA70DRAFT_276753</name>
</gene>
<dbReference type="RefSeq" id="XP_064768701.1">
    <property type="nucleotide sequence ID" value="XM_064912347.1"/>
</dbReference>
<dbReference type="InterPro" id="IPR013239">
    <property type="entry name" value="RNA_polI_Rpa14"/>
</dbReference>
<feature type="region of interest" description="Disordered" evidence="1">
    <location>
        <begin position="104"/>
        <end position="168"/>
    </location>
</feature>
<dbReference type="Proteomes" id="UP001498771">
    <property type="component" value="Unassembled WGS sequence"/>
</dbReference>
<dbReference type="EMBL" id="JBBJBU010000004">
    <property type="protein sequence ID" value="KAK7205668.1"/>
    <property type="molecule type" value="Genomic_DNA"/>
</dbReference>
<reference evidence="2 3" key="1">
    <citation type="submission" date="2024-03" db="EMBL/GenBank/DDBJ databases">
        <title>Genome-scale model development and genomic sequencing of the oleaginous clade Lipomyces.</title>
        <authorList>
            <consortium name="Lawrence Berkeley National Laboratory"/>
            <person name="Czajka J.J."/>
            <person name="Han Y."/>
            <person name="Kim J."/>
            <person name="Mondo S.J."/>
            <person name="Hofstad B.A."/>
            <person name="Robles A."/>
            <person name="Haridas S."/>
            <person name="Riley R."/>
            <person name="LaButti K."/>
            <person name="Pangilinan J."/>
            <person name="Andreopoulos W."/>
            <person name="Lipzen A."/>
            <person name="Yan J."/>
            <person name="Wang M."/>
            <person name="Ng V."/>
            <person name="Grigoriev I.V."/>
            <person name="Spatafora J.W."/>
            <person name="Magnuson J.K."/>
            <person name="Baker S.E."/>
            <person name="Pomraning K.R."/>
        </authorList>
    </citation>
    <scope>NUCLEOTIDE SEQUENCE [LARGE SCALE GENOMIC DNA]</scope>
    <source>
        <strain evidence="2 3">Phaff 52-87</strain>
    </source>
</reference>
<dbReference type="GeneID" id="90037859"/>
<evidence type="ECO:0000313" key="2">
    <source>
        <dbReference type="EMBL" id="KAK7205668.1"/>
    </source>
</evidence>
<dbReference type="Gene3D" id="6.10.250.3390">
    <property type="match status" value="1"/>
</dbReference>
<sequence>MSGLTTTRRENGVTVVHVTALHKLSDLEAQELIASFLGTVQDPAVTPSSSSAAGESSVAAVAAGNGQGAGKMASLSSSVIQQLNRISRDLLGLPPLLRKRKHADLEADDEEVGDVEAMEVDGPVYAAAEDEDEEGDGKEKGKKIDKNERKRLKKLRHKEEKRKKSAAE</sequence>
<dbReference type="Pfam" id="PF08203">
    <property type="entry name" value="RNA_polI_A14"/>
    <property type="match status" value="1"/>
</dbReference>
<feature type="compositionally biased region" description="Basic and acidic residues" evidence="1">
    <location>
        <begin position="137"/>
        <end position="148"/>
    </location>
</feature>
<keyword evidence="3" id="KW-1185">Reference proteome</keyword>